<sequence length="176" mass="19969">MEGLAAAGGVITDAEDAPIELRLLVDELSIIKRIFTKFDASIPDHPERLAALDFCNESIHKLRDVVDRYGILTGTGKYKKWGPRLALALNTSKILKQLNRLREAKGHLEYLHISFTKSKYNEMKFKIENLRDLIQQLYSSNSQISAIVDYSHAKVDDIASKAKETRLILQNMADRL</sequence>
<dbReference type="EMBL" id="RCSW01000003">
    <property type="protein sequence ID" value="KAF7952587.1"/>
    <property type="molecule type" value="Genomic_DNA"/>
</dbReference>
<protein>
    <submittedName>
        <fullName evidence="1">Uncharacterized protein</fullName>
    </submittedName>
</protein>
<evidence type="ECO:0000313" key="1">
    <source>
        <dbReference type="EMBL" id="KAF7952587.1"/>
    </source>
</evidence>
<accession>A0A9P5IYX8</accession>
<reference evidence="1 2" key="1">
    <citation type="journal article" date="2020" name="Genome Biol. Evol.">
        <title>Comparative genomics of Sclerotiniaceae.</title>
        <authorList>
            <person name="Valero Jimenez C.A."/>
            <person name="Steentjes M."/>
            <person name="Scholten O.E."/>
            <person name="Van Kan J.A.L."/>
        </authorList>
    </citation>
    <scope>NUCLEOTIDE SEQUENCE [LARGE SCALE GENOMIC DNA]</scope>
    <source>
        <strain evidence="1 2">MUCL 94</strain>
    </source>
</reference>
<dbReference type="GeneID" id="62145673"/>
<dbReference type="Proteomes" id="UP000710849">
    <property type="component" value="Unassembled WGS sequence"/>
</dbReference>
<dbReference type="AlphaFoldDB" id="A0A9P5IYX8"/>
<organism evidence="1 2">
    <name type="scientific">Botrytis byssoidea</name>
    <dbReference type="NCBI Taxonomy" id="139641"/>
    <lineage>
        <taxon>Eukaryota</taxon>
        <taxon>Fungi</taxon>
        <taxon>Dikarya</taxon>
        <taxon>Ascomycota</taxon>
        <taxon>Pezizomycotina</taxon>
        <taxon>Leotiomycetes</taxon>
        <taxon>Helotiales</taxon>
        <taxon>Sclerotiniaceae</taxon>
        <taxon>Botrytis</taxon>
    </lineage>
</organism>
<gene>
    <name evidence="1" type="ORF">EAE97_002084</name>
</gene>
<keyword evidence="2" id="KW-1185">Reference proteome</keyword>
<proteinExistence type="predicted"/>
<dbReference type="RefSeq" id="XP_038737153.1">
    <property type="nucleotide sequence ID" value="XM_038872595.1"/>
</dbReference>
<comment type="caution">
    <text evidence="1">The sequence shown here is derived from an EMBL/GenBank/DDBJ whole genome shotgun (WGS) entry which is preliminary data.</text>
</comment>
<name>A0A9P5IYX8_9HELO</name>
<evidence type="ECO:0000313" key="2">
    <source>
        <dbReference type="Proteomes" id="UP000710849"/>
    </source>
</evidence>